<accession>A0ABR5A3J7</accession>
<evidence type="ECO:0000313" key="3">
    <source>
        <dbReference type="Proteomes" id="UP000031967"/>
    </source>
</evidence>
<feature type="domain" description="IrrE N-terminal-like" evidence="1">
    <location>
        <begin position="26"/>
        <end position="106"/>
    </location>
</feature>
<evidence type="ECO:0000313" key="2">
    <source>
        <dbReference type="EMBL" id="KIL35527.1"/>
    </source>
</evidence>
<protein>
    <submittedName>
        <fullName evidence="2">Zinc peptidase</fullName>
    </submittedName>
</protein>
<dbReference type="EMBL" id="JXAK01000124">
    <property type="protein sequence ID" value="KIL35527.1"/>
    <property type="molecule type" value="Genomic_DNA"/>
</dbReference>
<dbReference type="PANTHER" id="PTHR43236">
    <property type="entry name" value="ANTITOXIN HIGA1"/>
    <property type="match status" value="1"/>
</dbReference>
<dbReference type="Gene3D" id="1.10.10.2910">
    <property type="match status" value="1"/>
</dbReference>
<keyword evidence="3" id="KW-1185">Reference proteome</keyword>
<proteinExistence type="predicted"/>
<dbReference type="InterPro" id="IPR052345">
    <property type="entry name" value="Rad_response_metalloprotease"/>
</dbReference>
<name>A0ABR5A3J7_9BACL</name>
<dbReference type="RefSeq" id="WP_041052755.1">
    <property type="nucleotide sequence ID" value="NZ_JXAK01000124.1"/>
</dbReference>
<dbReference type="Pfam" id="PF06114">
    <property type="entry name" value="Peptidase_M78"/>
    <property type="match status" value="1"/>
</dbReference>
<organism evidence="2 3">
    <name type="scientific">Gordoniibacillus kamchatkensis</name>
    <dbReference type="NCBI Taxonomy" id="1590651"/>
    <lineage>
        <taxon>Bacteria</taxon>
        <taxon>Bacillati</taxon>
        <taxon>Bacillota</taxon>
        <taxon>Bacilli</taxon>
        <taxon>Bacillales</taxon>
        <taxon>Paenibacillaceae</taxon>
        <taxon>Gordoniibacillus</taxon>
    </lineage>
</organism>
<gene>
    <name evidence="2" type="ORF">SD70_32175</name>
</gene>
<dbReference type="InterPro" id="IPR010359">
    <property type="entry name" value="IrrE_HExxH"/>
</dbReference>
<evidence type="ECO:0000259" key="1">
    <source>
        <dbReference type="Pfam" id="PF06114"/>
    </source>
</evidence>
<dbReference type="PANTHER" id="PTHR43236:SF1">
    <property type="entry name" value="BLL7220 PROTEIN"/>
    <property type="match status" value="1"/>
</dbReference>
<comment type="caution">
    <text evidence="2">The sequence shown here is derived from an EMBL/GenBank/DDBJ whole genome shotgun (WGS) entry which is preliminary data.</text>
</comment>
<dbReference type="Proteomes" id="UP000031967">
    <property type="component" value="Unassembled WGS sequence"/>
</dbReference>
<sequence>MARRIGNLVAKYKTNCPFQLSELLRIHVKYAALPDNVRGLYCRTLRRRFIVINEALSEEWQRFVCAHELGHDRLHRGLGYYFIEQHTLFDPRKFERQANEFAVRLLTFGGEQAEDETAETYCMRSGVPREMAKYVWS</sequence>
<reference evidence="2 3" key="1">
    <citation type="submission" date="2014-12" db="EMBL/GenBank/DDBJ databases">
        <title>Draft genome sequence of Paenibacillus kamchatkensis strain B-2647.</title>
        <authorList>
            <person name="Karlyshev A.V."/>
            <person name="Kudryashova E.B."/>
        </authorList>
    </citation>
    <scope>NUCLEOTIDE SEQUENCE [LARGE SCALE GENOMIC DNA]</scope>
    <source>
        <strain evidence="2 3">VKM B-2647</strain>
    </source>
</reference>